<name>A0A382II21_9ZZZZ</name>
<dbReference type="Pfam" id="PF11219">
    <property type="entry name" value="DUF3014"/>
    <property type="match status" value="1"/>
</dbReference>
<organism evidence="2">
    <name type="scientific">marine metagenome</name>
    <dbReference type="NCBI Taxonomy" id="408172"/>
    <lineage>
        <taxon>unclassified sequences</taxon>
        <taxon>metagenomes</taxon>
        <taxon>ecological metagenomes</taxon>
    </lineage>
</organism>
<keyword evidence="1" id="KW-0472">Membrane</keyword>
<evidence type="ECO:0008006" key="3">
    <source>
        <dbReference type="Google" id="ProtNLM"/>
    </source>
</evidence>
<sequence length="267" mass="31007">MVQNKSSLWFIPILLVAGSALALWYYWVQVSVPDVESSLEIHKRDASVELPRPLHPIRMIGSSPADRSNLILLPPLDESDEYFKLEIVNLFSESIEYLLAQSRIIERVVATIDNFPRMHVAERIRPIGRLRDDFLVDSEDDSGTYWINASNYKRYDTLVDLATNVDLRQVVEVYRRYYPLFQNAYTDLGYPDGYFNDRLVQVIDNLIETPDIRDPVALVRPHVLYEYRDPELAALSSGQKLMLRMGRAHSERIKTRLFELRSLVTTM</sequence>
<keyword evidence="1" id="KW-0812">Transmembrane</keyword>
<dbReference type="AlphaFoldDB" id="A0A382II21"/>
<reference evidence="2" key="1">
    <citation type="submission" date="2018-05" db="EMBL/GenBank/DDBJ databases">
        <authorList>
            <person name="Lanie J.A."/>
            <person name="Ng W.-L."/>
            <person name="Kazmierczak K.M."/>
            <person name="Andrzejewski T.M."/>
            <person name="Davidsen T.M."/>
            <person name="Wayne K.J."/>
            <person name="Tettelin H."/>
            <person name="Glass J.I."/>
            <person name="Rusch D."/>
            <person name="Podicherti R."/>
            <person name="Tsui H.-C.T."/>
            <person name="Winkler M.E."/>
        </authorList>
    </citation>
    <scope>NUCLEOTIDE SEQUENCE</scope>
</reference>
<evidence type="ECO:0000313" key="2">
    <source>
        <dbReference type="EMBL" id="SVB98922.1"/>
    </source>
</evidence>
<feature type="transmembrane region" description="Helical" evidence="1">
    <location>
        <begin position="7"/>
        <end position="27"/>
    </location>
</feature>
<dbReference type="InterPro" id="IPR021382">
    <property type="entry name" value="DUF3014"/>
</dbReference>
<keyword evidence="1" id="KW-1133">Transmembrane helix</keyword>
<proteinExistence type="predicted"/>
<gene>
    <name evidence="2" type="ORF">METZ01_LOCUS251776</name>
</gene>
<dbReference type="EMBL" id="UINC01067341">
    <property type="protein sequence ID" value="SVB98922.1"/>
    <property type="molecule type" value="Genomic_DNA"/>
</dbReference>
<accession>A0A382II21</accession>
<evidence type="ECO:0000256" key="1">
    <source>
        <dbReference type="SAM" id="Phobius"/>
    </source>
</evidence>
<protein>
    <recommendedName>
        <fullName evidence="3">DUF3014 domain-containing protein</fullName>
    </recommendedName>
</protein>